<evidence type="ECO:0000256" key="1">
    <source>
        <dbReference type="ARBA" id="ARBA00022884"/>
    </source>
</evidence>
<sequence>MKEVWNDDPNPRTKIPMGNSYMDQVIALPPGGDRSFNACLVLVDRYRKKTIFLPFNKEDTAIMIWNRVISNAGSFQNIKNNRDTKLTSPLWTNIHNVFGANLLLSTAYHPQADDLVERMLQTLEEMIIRFQLPVLEFKISDSFTNYLCTLIPALELAYKTAVYSSTGKTPGILKKGLNPRLPYDTLKKELVDIHPIAIRFKIMLEKEIHNANRCMQDSFNYAKERRYKFCKPHDFKLVRLGLRLNSKLY</sequence>
<dbReference type="EMBL" id="AVOT02008140">
    <property type="protein sequence ID" value="MBW0485392.1"/>
    <property type="molecule type" value="Genomic_DNA"/>
</dbReference>
<feature type="domain" description="Integrase catalytic" evidence="2">
    <location>
        <begin position="12"/>
        <end position="178"/>
    </location>
</feature>
<evidence type="ECO:0000259" key="2">
    <source>
        <dbReference type="PROSITE" id="PS50994"/>
    </source>
</evidence>
<keyword evidence="4" id="KW-1185">Reference proteome</keyword>
<organism evidence="3 4">
    <name type="scientific">Austropuccinia psidii MF-1</name>
    <dbReference type="NCBI Taxonomy" id="1389203"/>
    <lineage>
        <taxon>Eukaryota</taxon>
        <taxon>Fungi</taxon>
        <taxon>Dikarya</taxon>
        <taxon>Basidiomycota</taxon>
        <taxon>Pucciniomycotina</taxon>
        <taxon>Pucciniomycetes</taxon>
        <taxon>Pucciniales</taxon>
        <taxon>Sphaerophragmiaceae</taxon>
        <taxon>Austropuccinia</taxon>
    </lineage>
</organism>
<dbReference type="PANTHER" id="PTHR37984">
    <property type="entry name" value="PROTEIN CBG26694"/>
    <property type="match status" value="1"/>
</dbReference>
<protein>
    <recommendedName>
        <fullName evidence="2">Integrase catalytic domain-containing protein</fullName>
    </recommendedName>
</protein>
<dbReference type="AlphaFoldDB" id="A0A9Q3CKJ0"/>
<dbReference type="InterPro" id="IPR050951">
    <property type="entry name" value="Retrovirus_Pol_polyprotein"/>
</dbReference>
<keyword evidence="1" id="KW-0694">RNA-binding</keyword>
<accession>A0A9Q3CKJ0</accession>
<dbReference type="SUPFAM" id="SSF53098">
    <property type="entry name" value="Ribonuclease H-like"/>
    <property type="match status" value="1"/>
</dbReference>
<evidence type="ECO:0000313" key="4">
    <source>
        <dbReference type="Proteomes" id="UP000765509"/>
    </source>
</evidence>
<dbReference type="Proteomes" id="UP000765509">
    <property type="component" value="Unassembled WGS sequence"/>
</dbReference>
<dbReference type="InterPro" id="IPR001584">
    <property type="entry name" value="Integrase_cat-core"/>
</dbReference>
<proteinExistence type="predicted"/>
<reference evidence="3" key="1">
    <citation type="submission" date="2021-03" db="EMBL/GenBank/DDBJ databases">
        <title>Draft genome sequence of rust myrtle Austropuccinia psidii MF-1, a brazilian biotype.</title>
        <authorList>
            <person name="Quecine M.C."/>
            <person name="Pachon D.M.R."/>
            <person name="Bonatelli M.L."/>
            <person name="Correr F.H."/>
            <person name="Franceschini L.M."/>
            <person name="Leite T.F."/>
            <person name="Margarido G.R.A."/>
            <person name="Almeida C.A."/>
            <person name="Ferrarezi J.A."/>
            <person name="Labate C.A."/>
        </authorList>
    </citation>
    <scope>NUCLEOTIDE SEQUENCE</scope>
    <source>
        <strain evidence="3">MF-1</strain>
    </source>
</reference>
<dbReference type="GO" id="GO:0015074">
    <property type="term" value="P:DNA integration"/>
    <property type="evidence" value="ECO:0007669"/>
    <property type="project" value="InterPro"/>
</dbReference>
<dbReference type="PANTHER" id="PTHR37984:SF5">
    <property type="entry name" value="PROTEIN NYNRIN-LIKE"/>
    <property type="match status" value="1"/>
</dbReference>
<dbReference type="InterPro" id="IPR012337">
    <property type="entry name" value="RNaseH-like_sf"/>
</dbReference>
<dbReference type="InterPro" id="IPR036397">
    <property type="entry name" value="RNaseH_sf"/>
</dbReference>
<comment type="caution">
    <text evidence="3">The sequence shown here is derived from an EMBL/GenBank/DDBJ whole genome shotgun (WGS) entry which is preliminary data.</text>
</comment>
<evidence type="ECO:0000313" key="3">
    <source>
        <dbReference type="EMBL" id="MBW0485392.1"/>
    </source>
</evidence>
<gene>
    <name evidence="3" type="ORF">O181_025107</name>
</gene>
<dbReference type="PROSITE" id="PS50994">
    <property type="entry name" value="INTEGRASE"/>
    <property type="match status" value="1"/>
</dbReference>
<dbReference type="GO" id="GO:0005634">
    <property type="term" value="C:nucleus"/>
    <property type="evidence" value="ECO:0007669"/>
    <property type="project" value="UniProtKB-ARBA"/>
</dbReference>
<dbReference type="GO" id="GO:0003723">
    <property type="term" value="F:RNA binding"/>
    <property type="evidence" value="ECO:0007669"/>
    <property type="project" value="UniProtKB-KW"/>
</dbReference>
<dbReference type="Gene3D" id="3.30.420.10">
    <property type="entry name" value="Ribonuclease H-like superfamily/Ribonuclease H"/>
    <property type="match status" value="1"/>
</dbReference>
<name>A0A9Q3CKJ0_9BASI</name>